<accession>A0A1M7KSK1</accession>
<evidence type="ECO:0000313" key="4">
    <source>
        <dbReference type="Proteomes" id="UP000295472"/>
    </source>
</evidence>
<dbReference type="SUPFAM" id="SSF52540">
    <property type="entry name" value="P-loop containing nucleoside triphosphate hydrolases"/>
    <property type="match status" value="1"/>
</dbReference>
<protein>
    <submittedName>
        <fullName evidence="3">KAP-like P-loop domain-containing protein</fullName>
    </submittedName>
</protein>
<evidence type="ECO:0000313" key="3">
    <source>
        <dbReference type="EMBL" id="TDX38299.1"/>
    </source>
</evidence>
<dbReference type="InterPro" id="IPR011646">
    <property type="entry name" value="KAP_P-loop"/>
</dbReference>
<dbReference type="GeneID" id="57013719"/>
<reference evidence="3 4" key="1">
    <citation type="submission" date="2019-03" db="EMBL/GenBank/DDBJ databases">
        <title>Subsurface microbial communities from deep shales in Ohio and West Virginia, USA.</title>
        <authorList>
            <person name="Wrighton K."/>
        </authorList>
    </citation>
    <scope>NUCLEOTIDE SEQUENCE [LARGE SCALE GENOMIC DNA]</scope>
    <source>
        <strain evidence="3 4">DSMZ 11287</strain>
    </source>
</reference>
<gene>
    <name evidence="3" type="ORF">C7954_13713</name>
</gene>
<proteinExistence type="predicted"/>
<sequence>MRKYISDINQNYSLIKLTEYAVILSTILLTIDLLNLPLKYLLGDNKLFIFLIAGAVIILLILKGIEFGLIDTLKLTTVNIIDAFSVTMIFSSTIYLVIASFYGFLFLYKSISLFIIVIIFFSIILGRSIYLKKKKIEAKKYTPNIVDLKDIYNGNFKLEEDQLVLIKEEEVNYDLLERENIINQLYNAILQSKPDGKFVISLEGGWGSGKTTIINNVKKQLRNTKEDIIIIDEFDPWSYSDQRSLFYKMFDIIIKKSGLKYNTLAAKKMAEEISENIFGTQKSTRILKTFFENENDVVTLKNKINDYLRLCGKKVVFFIDNIDRIESENIILLFKLVGNILDFNRVTYVLSYDDDRIRKIFNNDLNIDYKYLKKVIQMQIRVPEVNENALNNLFKKSLNNLLIEYGEDKENLNYYNCIINFMCEQKIDVRDFKRFINSVIGSVFSGSSYLNKRDLMIIEYVRLYNLPLYQEIYQNRIYFISHDKRQDKEAYSTSFNKREFNHNAKEFFDELFSNEKNSVFKNILAEVFPYVKKYNDNQDLEYEGVTVQDASYPDIIKNKRICSAKYFDLYFTNTINDFVLIGERVEGFVDDLNKTKDFVTKKKIFSELLESVHYTYQKELFERLEFYIEDLKEEVLFDLVTILFNEIHEIDDSSAFFALTARSRVEVIVWELLQKITEEEYEEFLNNIQDDYEKIEIISSILYWFNNDREGKNIEERKEKMQLLYKDMGRAIIDNNINLYNDSYYFPKNIWGLARLYEEDQEELKNYIKNITDKENIFRLIYDCISLSYGKKYRYSIRQENLENLTTEEYIDNILEETEPSTSDQKFILRVYENYKDNVTDRFEEKGIILNELKNINL</sequence>
<dbReference type="RefSeq" id="WP_073158113.1">
    <property type="nucleotide sequence ID" value="NZ_FNDF01000008.1"/>
</dbReference>
<dbReference type="AlphaFoldDB" id="A0A1M7KSK1"/>
<name>A0A1M7KSK1_9FIRM</name>
<evidence type="ECO:0000256" key="1">
    <source>
        <dbReference type="SAM" id="Phobius"/>
    </source>
</evidence>
<dbReference type="InterPro" id="IPR027417">
    <property type="entry name" value="P-loop_NTPase"/>
</dbReference>
<feature type="transmembrane region" description="Helical" evidence="1">
    <location>
        <begin position="47"/>
        <end position="69"/>
    </location>
</feature>
<dbReference type="OrthoDB" id="88903at2"/>
<dbReference type="EMBL" id="SOEF01000037">
    <property type="protein sequence ID" value="TDX38299.1"/>
    <property type="molecule type" value="Genomic_DNA"/>
</dbReference>
<evidence type="ECO:0000259" key="2">
    <source>
        <dbReference type="Pfam" id="PF07693"/>
    </source>
</evidence>
<keyword evidence="1" id="KW-0812">Transmembrane</keyword>
<feature type="transmembrane region" description="Helical" evidence="1">
    <location>
        <begin position="111"/>
        <end position="130"/>
    </location>
</feature>
<comment type="caution">
    <text evidence="3">The sequence shown here is derived from an EMBL/GenBank/DDBJ whole genome shotgun (WGS) entry which is preliminary data.</text>
</comment>
<dbReference type="Gene3D" id="3.40.50.300">
    <property type="entry name" value="P-loop containing nucleotide triphosphate hydrolases"/>
    <property type="match status" value="1"/>
</dbReference>
<feature type="domain" description="KAP NTPase" evidence="2">
    <location>
        <begin position="178"/>
        <end position="439"/>
    </location>
</feature>
<dbReference type="Pfam" id="PF07693">
    <property type="entry name" value="KAP_NTPase"/>
    <property type="match status" value="1"/>
</dbReference>
<dbReference type="Proteomes" id="UP000295472">
    <property type="component" value="Unassembled WGS sequence"/>
</dbReference>
<organism evidence="3 4">
    <name type="scientific">Halanaerobium congolense</name>
    <dbReference type="NCBI Taxonomy" id="54121"/>
    <lineage>
        <taxon>Bacteria</taxon>
        <taxon>Bacillati</taxon>
        <taxon>Bacillota</taxon>
        <taxon>Clostridia</taxon>
        <taxon>Halanaerobiales</taxon>
        <taxon>Halanaerobiaceae</taxon>
        <taxon>Halanaerobium</taxon>
    </lineage>
</organism>
<keyword evidence="1" id="KW-1133">Transmembrane helix</keyword>
<feature type="transmembrane region" description="Helical" evidence="1">
    <location>
        <begin position="81"/>
        <end position="105"/>
    </location>
</feature>
<keyword evidence="1" id="KW-0472">Membrane</keyword>
<feature type="transmembrane region" description="Helical" evidence="1">
    <location>
        <begin position="20"/>
        <end position="41"/>
    </location>
</feature>